<organism evidence="3 4">
    <name type="scientific">Hyphomonas hirschiana VP5</name>
    <dbReference type="NCBI Taxonomy" id="1280951"/>
    <lineage>
        <taxon>Bacteria</taxon>
        <taxon>Pseudomonadati</taxon>
        <taxon>Pseudomonadota</taxon>
        <taxon>Alphaproteobacteria</taxon>
        <taxon>Hyphomonadales</taxon>
        <taxon>Hyphomonadaceae</taxon>
        <taxon>Hyphomonas</taxon>
    </lineage>
</organism>
<dbReference type="Gene3D" id="1.10.10.10">
    <property type="entry name" value="Winged helix-like DNA-binding domain superfamily/Winged helix DNA-binding domain"/>
    <property type="match status" value="1"/>
</dbReference>
<evidence type="ECO:0000313" key="4">
    <source>
        <dbReference type="Proteomes" id="UP000025061"/>
    </source>
</evidence>
<dbReference type="InterPro" id="IPR036390">
    <property type="entry name" value="WH_DNA-bd_sf"/>
</dbReference>
<dbReference type="RefSeq" id="WP_011648012.1">
    <property type="nucleotide sequence ID" value="NZ_ARYI01000007.1"/>
</dbReference>
<dbReference type="SUPFAM" id="SSF46785">
    <property type="entry name" value="Winged helix' DNA-binding domain"/>
    <property type="match status" value="1"/>
</dbReference>
<dbReference type="AlphaFoldDB" id="A0A059FSG0"/>
<dbReference type="CDD" id="cd04301">
    <property type="entry name" value="NAT_SF"/>
    <property type="match status" value="1"/>
</dbReference>
<keyword evidence="4" id="KW-1185">Reference proteome</keyword>
<sequence>MTRDVLAEMGYLALGSRMKRLAERMQADATKVFADRGLPIQGTHFPLLAALTTYGPLSVTEAVEAVGISQPAVTRIHNALQKLGITTTSRVKGDNRQKLIRLTAKGEALLEELKADLWPQVRRAAQGLCEGEETDFLSWIARLEGALQDLSLHDRIRSEGASRHPALRLVEFDDRLAPEFDAITREWVEAMFTLEKKDIEIIENPREKILAPGGEILFVEADGLGIIGTCALMQVEGNVFELTKMGVRETARGLKAGEFLLQRTLERARQMPIGELFLLTNSKCAAAIHLYEKAGFMHDADIMARYGASYARCNVAMSYDLSKPPRI</sequence>
<dbReference type="Proteomes" id="UP000025061">
    <property type="component" value="Unassembled WGS sequence"/>
</dbReference>
<proteinExistence type="predicted"/>
<dbReference type="GO" id="GO:0006950">
    <property type="term" value="P:response to stress"/>
    <property type="evidence" value="ECO:0007669"/>
    <property type="project" value="TreeGrafter"/>
</dbReference>
<gene>
    <name evidence="3" type="ORF">HHI_09367</name>
</gene>
<dbReference type="InterPro" id="IPR000835">
    <property type="entry name" value="HTH_MarR-typ"/>
</dbReference>
<name>A0A059FSG0_9PROT</name>
<dbReference type="InterPro" id="IPR000182">
    <property type="entry name" value="GNAT_dom"/>
</dbReference>
<dbReference type="SUPFAM" id="SSF55729">
    <property type="entry name" value="Acyl-CoA N-acyltransferases (Nat)"/>
    <property type="match status" value="1"/>
</dbReference>
<dbReference type="GO" id="GO:0003700">
    <property type="term" value="F:DNA-binding transcription factor activity"/>
    <property type="evidence" value="ECO:0007669"/>
    <property type="project" value="InterPro"/>
</dbReference>
<dbReference type="PROSITE" id="PS51186">
    <property type="entry name" value="GNAT"/>
    <property type="match status" value="1"/>
</dbReference>
<dbReference type="GO" id="GO:0016747">
    <property type="term" value="F:acyltransferase activity, transferring groups other than amino-acyl groups"/>
    <property type="evidence" value="ECO:0007669"/>
    <property type="project" value="InterPro"/>
</dbReference>
<dbReference type="Pfam" id="PF00583">
    <property type="entry name" value="Acetyltransf_1"/>
    <property type="match status" value="1"/>
</dbReference>
<dbReference type="SMART" id="SM00347">
    <property type="entry name" value="HTH_MARR"/>
    <property type="match status" value="1"/>
</dbReference>
<dbReference type="PRINTS" id="PR00598">
    <property type="entry name" value="HTHMARR"/>
</dbReference>
<dbReference type="Gene3D" id="3.40.630.30">
    <property type="match status" value="1"/>
</dbReference>
<dbReference type="PANTHER" id="PTHR33164">
    <property type="entry name" value="TRANSCRIPTIONAL REGULATOR, MARR FAMILY"/>
    <property type="match status" value="1"/>
</dbReference>
<comment type="caution">
    <text evidence="3">The sequence shown here is derived from an EMBL/GenBank/DDBJ whole genome shotgun (WGS) entry which is preliminary data.</text>
</comment>
<protein>
    <submittedName>
        <fullName evidence="3">MarR family transcriptional regulator</fullName>
    </submittedName>
</protein>
<dbReference type="PROSITE" id="PS50995">
    <property type="entry name" value="HTH_MARR_2"/>
    <property type="match status" value="1"/>
</dbReference>
<reference evidence="3 4" key="1">
    <citation type="submission" date="2013-04" db="EMBL/GenBank/DDBJ databases">
        <title>Hyphomonas hirschiana VP5 Genome Sequencing.</title>
        <authorList>
            <person name="Lai Q."/>
            <person name="Shao Z."/>
        </authorList>
    </citation>
    <scope>NUCLEOTIDE SEQUENCE [LARGE SCALE GENOMIC DNA]</scope>
    <source>
        <strain evidence="3 4">VP5</strain>
    </source>
</reference>
<dbReference type="PATRIC" id="fig|1280951.3.peg.1888"/>
<dbReference type="PANTHER" id="PTHR33164:SF43">
    <property type="entry name" value="HTH-TYPE TRANSCRIPTIONAL REPRESSOR YETL"/>
    <property type="match status" value="1"/>
</dbReference>
<dbReference type="InterPro" id="IPR016181">
    <property type="entry name" value="Acyl_CoA_acyltransferase"/>
</dbReference>
<feature type="domain" description="HTH marR-type" evidence="1">
    <location>
        <begin position="11"/>
        <end position="145"/>
    </location>
</feature>
<dbReference type="EMBL" id="ARYI01000007">
    <property type="protein sequence ID" value="KCZ93594.1"/>
    <property type="molecule type" value="Genomic_DNA"/>
</dbReference>
<dbReference type="InterPro" id="IPR036388">
    <property type="entry name" value="WH-like_DNA-bd_sf"/>
</dbReference>
<feature type="domain" description="N-acetyltransferase" evidence="2">
    <location>
        <begin position="178"/>
        <end position="322"/>
    </location>
</feature>
<accession>A0A059FSG0</accession>
<dbReference type="OrthoDB" id="1431064at2"/>
<dbReference type="InterPro" id="IPR039422">
    <property type="entry name" value="MarR/SlyA-like"/>
</dbReference>
<evidence type="ECO:0000259" key="2">
    <source>
        <dbReference type="PROSITE" id="PS51186"/>
    </source>
</evidence>
<evidence type="ECO:0000313" key="3">
    <source>
        <dbReference type="EMBL" id="KCZ93594.1"/>
    </source>
</evidence>
<evidence type="ECO:0000259" key="1">
    <source>
        <dbReference type="PROSITE" id="PS50995"/>
    </source>
</evidence>